<evidence type="ECO:0000256" key="6">
    <source>
        <dbReference type="ARBA" id="ARBA00023136"/>
    </source>
</evidence>
<keyword evidence="5 7" id="KW-1133">Transmembrane helix</keyword>
<evidence type="ECO:0000313" key="11">
    <source>
        <dbReference type="Proteomes" id="UP000607435"/>
    </source>
</evidence>
<dbReference type="PANTHER" id="PTHR30489:SF0">
    <property type="entry name" value="LIPOPROTEIN-RELEASING SYSTEM TRANSMEMBRANE PROTEIN LOLE"/>
    <property type="match status" value="1"/>
</dbReference>
<gene>
    <name evidence="10" type="ORF">H6H04_05390</name>
</gene>
<evidence type="ECO:0000256" key="1">
    <source>
        <dbReference type="ARBA" id="ARBA00004651"/>
    </source>
</evidence>
<evidence type="ECO:0000259" key="9">
    <source>
        <dbReference type="Pfam" id="PF12704"/>
    </source>
</evidence>
<keyword evidence="11" id="KW-1185">Reference proteome</keyword>
<comment type="caution">
    <text evidence="10">The sequence shown here is derived from an EMBL/GenBank/DDBJ whole genome shotgun (WGS) entry which is preliminary data.</text>
</comment>
<feature type="transmembrane region" description="Helical" evidence="7">
    <location>
        <begin position="273"/>
        <end position="299"/>
    </location>
</feature>
<dbReference type="InterPro" id="IPR003838">
    <property type="entry name" value="ABC3_permease_C"/>
</dbReference>
<proteinExistence type="inferred from homology"/>
<dbReference type="InterPro" id="IPR025857">
    <property type="entry name" value="MacB_PCD"/>
</dbReference>
<name>A0ABR6XZ86_9FLAO</name>
<feature type="domain" description="MacB-like periplasmic core" evidence="9">
    <location>
        <begin position="25"/>
        <end position="155"/>
    </location>
</feature>
<evidence type="ECO:0000256" key="4">
    <source>
        <dbReference type="ARBA" id="ARBA00022692"/>
    </source>
</evidence>
<evidence type="ECO:0000313" key="10">
    <source>
        <dbReference type="EMBL" id="MBC3845802.1"/>
    </source>
</evidence>
<reference evidence="10 11" key="1">
    <citation type="submission" date="2020-08" db="EMBL/GenBank/DDBJ databases">
        <title>Winogradskyella ouciana sp. nov., isolated from the hadal seawater of the Mariana Trench.</title>
        <authorList>
            <person name="He X."/>
        </authorList>
    </citation>
    <scope>NUCLEOTIDE SEQUENCE [LARGE SCALE GENOMIC DNA]</scope>
    <source>
        <strain evidence="10 11">KCTC 22026</strain>
    </source>
</reference>
<feature type="transmembrane region" description="Helical" evidence="7">
    <location>
        <begin position="367"/>
        <end position="389"/>
    </location>
</feature>
<dbReference type="Pfam" id="PF12704">
    <property type="entry name" value="MacB_PCD"/>
    <property type="match status" value="1"/>
</dbReference>
<evidence type="ECO:0000256" key="5">
    <source>
        <dbReference type="ARBA" id="ARBA00022989"/>
    </source>
</evidence>
<keyword evidence="6 7" id="KW-0472">Membrane</keyword>
<feature type="domain" description="ABC3 transporter permease C-terminal" evidence="8">
    <location>
        <begin position="277"/>
        <end position="396"/>
    </location>
</feature>
<dbReference type="InterPro" id="IPR051447">
    <property type="entry name" value="Lipoprotein-release_system"/>
</dbReference>
<evidence type="ECO:0000259" key="8">
    <source>
        <dbReference type="Pfam" id="PF02687"/>
    </source>
</evidence>
<dbReference type="RefSeq" id="WP_186844897.1">
    <property type="nucleotide sequence ID" value="NZ_JACOME010000001.1"/>
</dbReference>
<comment type="similarity">
    <text evidence="2">Belongs to the ABC-4 integral membrane protein family. LolC/E subfamily.</text>
</comment>
<keyword evidence="3" id="KW-1003">Cell membrane</keyword>
<dbReference type="EMBL" id="JACOME010000001">
    <property type="protein sequence ID" value="MBC3845802.1"/>
    <property type="molecule type" value="Genomic_DNA"/>
</dbReference>
<keyword evidence="4 7" id="KW-0812">Transmembrane</keyword>
<comment type="subcellular location">
    <subcellularLocation>
        <location evidence="1">Cell membrane</location>
        <topology evidence="1">Multi-pass membrane protein</topology>
    </subcellularLocation>
</comment>
<feature type="transmembrane region" description="Helical" evidence="7">
    <location>
        <begin position="320"/>
        <end position="347"/>
    </location>
</feature>
<accession>A0ABR6XZ86</accession>
<feature type="transmembrane region" description="Helical" evidence="7">
    <location>
        <begin position="21"/>
        <end position="49"/>
    </location>
</feature>
<protein>
    <submittedName>
        <fullName evidence="10">ABC transporter permease</fullName>
    </submittedName>
</protein>
<evidence type="ECO:0000256" key="3">
    <source>
        <dbReference type="ARBA" id="ARBA00022475"/>
    </source>
</evidence>
<dbReference type="Proteomes" id="UP000607435">
    <property type="component" value="Unassembled WGS sequence"/>
</dbReference>
<dbReference type="PANTHER" id="PTHR30489">
    <property type="entry name" value="LIPOPROTEIN-RELEASING SYSTEM TRANSMEMBRANE PROTEIN LOLE"/>
    <property type="match status" value="1"/>
</dbReference>
<dbReference type="Pfam" id="PF02687">
    <property type="entry name" value="FtsX"/>
    <property type="match status" value="1"/>
</dbReference>
<organism evidence="10 11">
    <name type="scientific">Winogradskyella echinorum</name>
    <dbReference type="NCBI Taxonomy" id="538189"/>
    <lineage>
        <taxon>Bacteria</taxon>
        <taxon>Pseudomonadati</taxon>
        <taxon>Bacteroidota</taxon>
        <taxon>Flavobacteriia</taxon>
        <taxon>Flavobacteriales</taxon>
        <taxon>Flavobacteriaceae</taxon>
        <taxon>Winogradskyella</taxon>
    </lineage>
</organism>
<sequence length="400" mass="44382">MNFPLYIAKRYLFSKSSNNAINIMTGIASGGVIIASAALFIVLSVFAGLKNYSLEFSSFVDPDLKLIPSEGKSFLFSEEDISQLNAVNGIASYSKIIEERIIIKTENKNLLATLKGVDSNFLKVTNIDSMISRGNWISNESNEVVAGSGIAYNLSFGVLDYLKPLSIYVPKPGKGQISSLKGAYNSAYVQNVGLFNINEELNNEYVFADINLAKSLLSYKTNQLSALELKLKPEIDESEIRTTLESIFPNRFIVKNREQLNDALFKMLNTENLAIYLIFTLVIIIALFNVIGAIIMMILDKKKSLNTLFNLGTEPKTIKSIFFWQGSLMTIVSGIIGVSIGLLIVFLQQTFDLVMLTPELPYPVRLHFINVLIVLATIFALGIIASRIASQRITKKLIRS</sequence>
<evidence type="ECO:0000256" key="7">
    <source>
        <dbReference type="SAM" id="Phobius"/>
    </source>
</evidence>
<evidence type="ECO:0000256" key="2">
    <source>
        <dbReference type="ARBA" id="ARBA00005236"/>
    </source>
</evidence>